<feature type="domain" description="DNA-directed RNA polymerase RpoA/D/Rpb3-type" evidence="9">
    <location>
        <begin position="26"/>
        <end position="229"/>
    </location>
</feature>
<comment type="domain">
    <text evidence="8">The N-terminal domain is essential for RNAP assembly and basal transcription, whereas the C-terminal domain is involved in interaction with transcriptional regulators and with upstream promoter elements.</text>
</comment>
<dbReference type="InterPro" id="IPR011260">
    <property type="entry name" value="RNAP_asu_C"/>
</dbReference>
<dbReference type="InterPro" id="IPR036603">
    <property type="entry name" value="RBP11-like"/>
</dbReference>
<evidence type="ECO:0000256" key="4">
    <source>
        <dbReference type="ARBA" id="ARBA00022679"/>
    </source>
</evidence>
<comment type="similarity">
    <text evidence="2 8">Belongs to the RNA polymerase alpha chain family.</text>
</comment>
<evidence type="ECO:0000256" key="6">
    <source>
        <dbReference type="ARBA" id="ARBA00023163"/>
    </source>
</evidence>
<dbReference type="Gene3D" id="1.10.150.20">
    <property type="entry name" value="5' to 3' exonuclease, C-terminal subdomain"/>
    <property type="match status" value="1"/>
</dbReference>
<dbReference type="Gene3D" id="2.170.120.12">
    <property type="entry name" value="DNA-directed RNA polymerase, insert domain"/>
    <property type="match status" value="1"/>
</dbReference>
<dbReference type="GO" id="GO:0003899">
    <property type="term" value="F:DNA-directed RNA polymerase activity"/>
    <property type="evidence" value="ECO:0007669"/>
    <property type="project" value="UniProtKB-UniRule"/>
</dbReference>
<evidence type="ECO:0000256" key="5">
    <source>
        <dbReference type="ARBA" id="ARBA00022695"/>
    </source>
</evidence>
<evidence type="ECO:0000256" key="3">
    <source>
        <dbReference type="ARBA" id="ARBA00022478"/>
    </source>
</evidence>
<dbReference type="GO" id="GO:0005737">
    <property type="term" value="C:cytoplasm"/>
    <property type="evidence" value="ECO:0007669"/>
    <property type="project" value="UniProtKB-ARBA"/>
</dbReference>
<keyword evidence="10" id="KW-0934">Plastid</keyword>
<dbReference type="GO" id="GO:0046983">
    <property type="term" value="F:protein dimerization activity"/>
    <property type="evidence" value="ECO:0007669"/>
    <property type="project" value="InterPro"/>
</dbReference>
<evidence type="ECO:0000256" key="8">
    <source>
        <dbReference type="HAMAP-Rule" id="MF_00059"/>
    </source>
</evidence>
<evidence type="ECO:0000313" key="10">
    <source>
        <dbReference type="EMBL" id="QKQ14668.1"/>
    </source>
</evidence>
<dbReference type="SUPFAM" id="SSF55257">
    <property type="entry name" value="RBP11-like subunits of RNA polymerase"/>
    <property type="match status" value="1"/>
</dbReference>
<keyword evidence="6 8" id="KW-0804">Transcription</keyword>
<keyword evidence="4 8" id="KW-0808">Transferase</keyword>
<dbReference type="EMBL" id="MT040697">
    <property type="protein sequence ID" value="QKQ14668.1"/>
    <property type="molecule type" value="Genomic_DNA"/>
</dbReference>
<evidence type="ECO:0000256" key="1">
    <source>
        <dbReference type="ARBA" id="ARBA00004026"/>
    </source>
</evidence>
<dbReference type="SUPFAM" id="SSF47789">
    <property type="entry name" value="C-terminal domain of RNA polymerase alpha subunit"/>
    <property type="match status" value="1"/>
</dbReference>
<dbReference type="SMART" id="SM00662">
    <property type="entry name" value="RPOLD"/>
    <property type="match status" value="1"/>
</dbReference>
<dbReference type="AlphaFoldDB" id="A0A6N0GXG1"/>
<gene>
    <name evidence="8 10" type="primary">rpoA</name>
</gene>
<name>A0A6N0GXG1_ZYGCR</name>
<dbReference type="InterPro" id="IPR011263">
    <property type="entry name" value="DNA-dir_RNA_pol_RpoA/D/Rpb3"/>
</dbReference>
<dbReference type="GO" id="GO:0003677">
    <property type="term" value="F:DNA binding"/>
    <property type="evidence" value="ECO:0007669"/>
    <property type="project" value="UniProtKB-UniRule"/>
</dbReference>
<comment type="function">
    <text evidence="1 8">DNA-dependent RNA polymerase catalyzes the transcription of DNA into RNA using the four ribonucleoside triphosphates as substrates.</text>
</comment>
<dbReference type="GO" id="GO:0006351">
    <property type="term" value="P:DNA-templated transcription"/>
    <property type="evidence" value="ECO:0007669"/>
    <property type="project" value="UniProtKB-UniRule"/>
</dbReference>
<protein>
    <recommendedName>
        <fullName evidence="8">DNA-directed RNA polymerase subunit alpha</fullName>
        <shortName evidence="8">RNAP subunit alpha</shortName>
        <ecNumber evidence="8">2.7.7.6</ecNumber>
    </recommendedName>
    <alternativeName>
        <fullName evidence="8">RNA polymerase subunit alpha</fullName>
    </alternativeName>
    <alternativeName>
        <fullName evidence="8">Transcriptase subunit alpha</fullName>
    </alternativeName>
</protein>
<sequence>MNLHRISNEPKCKCLNHEIQNLRLHYGRFVVYPLSIGQAITIGTAIRRALLGEVHSTCITSAYVVGATHEYSTLKGIRESIHDILLNLKDIVLKSDILETQKGIILFNGPGIVTAEDIQLPPTVKVVDSTQYIANIETSTSIEIHITIENTKTCTLQKKIPITNGIFVLDAALKPVRNINYSIHSLGERDIRQEMLVLEVWTNGSLTPQEAISEASQNLNSLLKPLLTVDNTFESKPTFHSTSNLNNTETQDLKIDQIGNSVVSENQFNHQALLPVNVDEWLPKFNVSNGSAHLSQQDLLEKFSYLEGISIDDLQVSVRASNCLKKVGIYTVRQLLNYTPEDLFKIKHLGKKSVEQIVIALNERYGYILK</sequence>
<feature type="region of interest" description="Alpha C-terminal domain (alpha-CTD)" evidence="8">
    <location>
        <begin position="300"/>
        <end position="370"/>
    </location>
</feature>
<keyword evidence="5 8" id="KW-0548">Nucleotidyltransferase</keyword>
<evidence type="ECO:0000256" key="2">
    <source>
        <dbReference type="ARBA" id="ARBA00007123"/>
    </source>
</evidence>
<keyword evidence="3 8" id="KW-0240">DNA-directed RNA polymerase</keyword>
<dbReference type="EC" id="2.7.7.6" evidence="8"/>
<comment type="subunit">
    <text evidence="8">Homodimer. The RNAP catalytic core consists of 2 alpha, 1 beta, 1 beta' and 1 omega subunit. When a sigma factor is associated with the core the holoenzyme is formed, which can initiate transcription.</text>
</comment>
<dbReference type="Pfam" id="PF01000">
    <property type="entry name" value="RNA_pol_A_bac"/>
    <property type="match status" value="1"/>
</dbReference>
<dbReference type="HAMAP" id="MF_00059">
    <property type="entry name" value="RNApol_bact_RpoA"/>
    <property type="match status" value="1"/>
</dbReference>
<feature type="region of interest" description="Alpha N-terminal domain (alpha-NTD)" evidence="8">
    <location>
        <begin position="1"/>
        <end position="234"/>
    </location>
</feature>
<dbReference type="Pfam" id="PF01193">
    <property type="entry name" value="RNA_pol_L"/>
    <property type="match status" value="1"/>
</dbReference>
<evidence type="ECO:0000259" key="9">
    <source>
        <dbReference type="SMART" id="SM00662"/>
    </source>
</evidence>
<comment type="catalytic activity">
    <reaction evidence="7 8">
        <text>RNA(n) + a ribonucleoside 5'-triphosphate = RNA(n+1) + diphosphate</text>
        <dbReference type="Rhea" id="RHEA:21248"/>
        <dbReference type="Rhea" id="RHEA-COMP:14527"/>
        <dbReference type="Rhea" id="RHEA-COMP:17342"/>
        <dbReference type="ChEBI" id="CHEBI:33019"/>
        <dbReference type="ChEBI" id="CHEBI:61557"/>
        <dbReference type="ChEBI" id="CHEBI:140395"/>
        <dbReference type="EC" id="2.7.7.6"/>
    </reaction>
</comment>
<dbReference type="Gene3D" id="3.30.1360.10">
    <property type="entry name" value="RNA polymerase, RBP11-like subunit"/>
    <property type="match status" value="1"/>
</dbReference>
<accession>A0A6N0GXG1</accession>
<dbReference type="CDD" id="cd06928">
    <property type="entry name" value="RNAP_alpha_NTD"/>
    <property type="match status" value="1"/>
</dbReference>
<geneLocation type="plastid" evidence="10"/>
<proteinExistence type="inferred from homology"/>
<dbReference type="SUPFAM" id="SSF56553">
    <property type="entry name" value="Insert subdomain of RNA polymerase alpha subunit"/>
    <property type="match status" value="1"/>
</dbReference>
<evidence type="ECO:0000256" key="7">
    <source>
        <dbReference type="ARBA" id="ARBA00048552"/>
    </source>
</evidence>
<dbReference type="InterPro" id="IPR011262">
    <property type="entry name" value="DNA-dir_RNA_pol_insert"/>
</dbReference>
<organism evidence="10">
    <name type="scientific">Zygnema circumcarinatum</name>
    <name type="common">Green alga</name>
    <dbReference type="NCBI Taxonomy" id="35869"/>
    <lineage>
        <taxon>Eukaryota</taxon>
        <taxon>Viridiplantae</taxon>
        <taxon>Streptophyta</taxon>
        <taxon>Zygnematophyceae</taxon>
        <taxon>Zygnematophycidae</taxon>
        <taxon>Zygnematales</taxon>
        <taxon>Zygnemataceae</taxon>
        <taxon>Zygnema</taxon>
    </lineage>
</organism>
<dbReference type="InterPro" id="IPR011773">
    <property type="entry name" value="DNA-dir_RpoA"/>
</dbReference>
<dbReference type="GO" id="GO:0000428">
    <property type="term" value="C:DNA-directed RNA polymerase complex"/>
    <property type="evidence" value="ECO:0007669"/>
    <property type="project" value="UniProtKB-KW"/>
</dbReference>
<dbReference type="Pfam" id="PF03118">
    <property type="entry name" value="RNA_pol_A_CTD"/>
    <property type="match status" value="1"/>
</dbReference>
<reference evidence="10" key="1">
    <citation type="journal article" date="2020" name="J. Exp. Bot.">
        <title>Zygnema circumcarinatum UTEX 1559 chloroplast and mitochondrial genomes provide insight into land plant evolution.</title>
        <authorList>
            <person name="Orton L.M."/>
            <person name="Fitzek E."/>
            <person name="Feng X."/>
            <person name="Grayburn W.S."/>
            <person name="Mower J.P."/>
            <person name="Liu K."/>
            <person name="Zhang C."/>
            <person name="Duvall M.R."/>
            <person name="Yin Y."/>
        </authorList>
    </citation>
    <scope>NUCLEOTIDE SEQUENCE</scope>
    <source>
        <strain evidence="10">UTEX 1559 mating type +</strain>
    </source>
</reference>
<dbReference type="InterPro" id="IPR036643">
    <property type="entry name" value="RNApol_insert_sf"/>
</dbReference>